<dbReference type="InterPro" id="IPR020612">
    <property type="entry name" value="Methylthiotransferase_CS"/>
</dbReference>
<dbReference type="InterPro" id="IPR038135">
    <property type="entry name" value="Methylthiotransferase_N_sf"/>
</dbReference>
<dbReference type="SFLD" id="SFLDF00413">
    <property type="entry name" value="CDK5RAP1"/>
    <property type="match status" value="1"/>
</dbReference>
<evidence type="ECO:0000313" key="17">
    <source>
        <dbReference type="EMBL" id="MBO8453709.1"/>
    </source>
</evidence>
<dbReference type="Proteomes" id="UP000771749">
    <property type="component" value="Unassembled WGS sequence"/>
</dbReference>
<evidence type="ECO:0000256" key="9">
    <source>
        <dbReference type="ARBA" id="ARBA00033765"/>
    </source>
</evidence>
<keyword evidence="4 13" id="KW-0808">Transferase</keyword>
<dbReference type="Pfam" id="PF04055">
    <property type="entry name" value="Radical_SAM"/>
    <property type="match status" value="1"/>
</dbReference>
<dbReference type="InterPro" id="IPR006638">
    <property type="entry name" value="Elp3/MiaA/NifB-like_rSAM"/>
</dbReference>
<dbReference type="NCBIfam" id="TIGR00089">
    <property type="entry name" value="MiaB/RimO family radical SAM methylthiotransferase"/>
    <property type="match status" value="1"/>
</dbReference>
<feature type="domain" description="MTTase N-terminal" evidence="15">
    <location>
        <begin position="4"/>
        <end position="118"/>
    </location>
</feature>
<reference evidence="17" key="2">
    <citation type="journal article" date="2021" name="PeerJ">
        <title>Extensive microbial diversity within the chicken gut microbiome revealed by metagenomics and culture.</title>
        <authorList>
            <person name="Gilroy R."/>
            <person name="Ravi A."/>
            <person name="Getino M."/>
            <person name="Pursley I."/>
            <person name="Horton D.L."/>
            <person name="Alikhan N.F."/>
            <person name="Baker D."/>
            <person name="Gharbi K."/>
            <person name="Hall N."/>
            <person name="Watson M."/>
            <person name="Adriaenssens E.M."/>
            <person name="Foster-Nyarko E."/>
            <person name="Jarju S."/>
            <person name="Secka A."/>
            <person name="Antonio M."/>
            <person name="Oren A."/>
            <person name="Chaudhuri R.R."/>
            <person name="La Ragione R."/>
            <person name="Hildebrand F."/>
            <person name="Pallen M.J."/>
        </authorList>
    </citation>
    <scope>NUCLEOTIDE SEQUENCE</scope>
    <source>
        <strain evidence="17">F1-3629</strain>
    </source>
</reference>
<keyword evidence="13" id="KW-0819">tRNA processing</keyword>
<keyword evidence="8 13" id="KW-0411">Iron-sulfur</keyword>
<comment type="function">
    <text evidence="1 13">Catalyzes the methylthiolation of N6-(dimethylallyl)adenosine (i(6)A), leading to the formation of 2-methylthio-N6-(dimethylallyl)adenosine (ms(2)i(6)A) at position 37 in tRNAs that read codons beginning with uridine.</text>
</comment>
<feature type="binding site" evidence="13">
    <location>
        <position position="156"/>
    </location>
    <ligand>
        <name>[4Fe-4S] cluster</name>
        <dbReference type="ChEBI" id="CHEBI:49883"/>
        <label>2</label>
        <note>4Fe-4S-S-AdoMet</note>
    </ligand>
</feature>
<evidence type="ECO:0000256" key="1">
    <source>
        <dbReference type="ARBA" id="ARBA00003234"/>
    </source>
</evidence>
<comment type="caution">
    <text evidence="17">The sequence shown here is derived from an EMBL/GenBank/DDBJ whole genome shotgun (WGS) entry which is preliminary data.</text>
</comment>
<dbReference type="PROSITE" id="PS51918">
    <property type="entry name" value="RADICAL_SAM"/>
    <property type="match status" value="1"/>
</dbReference>
<keyword evidence="2 13" id="KW-0004">4Fe-4S</keyword>
<accession>A0A940DMT1</accession>
<dbReference type="GO" id="GO:0051539">
    <property type="term" value="F:4 iron, 4 sulfur cluster binding"/>
    <property type="evidence" value="ECO:0007669"/>
    <property type="project" value="UniProtKB-UniRule"/>
</dbReference>
<dbReference type="EC" id="2.8.4.3" evidence="9 13"/>
<dbReference type="Gene3D" id="3.40.50.12160">
    <property type="entry name" value="Methylthiotransferase, N-terminal domain"/>
    <property type="match status" value="1"/>
</dbReference>
<protein>
    <recommendedName>
        <fullName evidence="10 13">tRNA-2-methylthio-N(6)-dimethylallyladenosine synthase</fullName>
        <ecNumber evidence="9 13">2.8.4.3</ecNumber>
    </recommendedName>
    <alternativeName>
        <fullName evidence="12 13">(Dimethylallyl)adenosine tRNA methylthiotransferase MiaB</fullName>
    </alternativeName>
    <alternativeName>
        <fullName evidence="11 13">tRNA-i(6)A37 methylthiotransferase</fullName>
    </alternativeName>
</protein>
<feature type="binding site" evidence="13">
    <location>
        <position position="82"/>
    </location>
    <ligand>
        <name>[4Fe-4S] cluster</name>
        <dbReference type="ChEBI" id="CHEBI:49883"/>
        <label>1</label>
    </ligand>
</feature>
<dbReference type="InterPro" id="IPR058240">
    <property type="entry name" value="rSAM_sf"/>
</dbReference>
<feature type="domain" description="TRAM" evidence="14">
    <location>
        <begin position="380"/>
        <end position="443"/>
    </location>
</feature>
<dbReference type="InterPro" id="IPR006463">
    <property type="entry name" value="MiaB_methiolase"/>
</dbReference>
<dbReference type="CDD" id="cd01335">
    <property type="entry name" value="Radical_SAM"/>
    <property type="match status" value="1"/>
</dbReference>
<dbReference type="HAMAP" id="MF_01864">
    <property type="entry name" value="tRNA_metthiotr_MiaB"/>
    <property type="match status" value="1"/>
</dbReference>
<evidence type="ECO:0000256" key="10">
    <source>
        <dbReference type="ARBA" id="ARBA00068570"/>
    </source>
</evidence>
<organism evidence="17 18">
    <name type="scientific">Candidatus Cryptobacteroides gallistercoris</name>
    <dbReference type="NCBI Taxonomy" id="2840765"/>
    <lineage>
        <taxon>Bacteria</taxon>
        <taxon>Pseudomonadati</taxon>
        <taxon>Bacteroidota</taxon>
        <taxon>Bacteroidia</taxon>
        <taxon>Bacteroidales</taxon>
        <taxon>Candidatus Cryptobacteroides</taxon>
    </lineage>
</organism>
<dbReference type="Pfam" id="PF01938">
    <property type="entry name" value="TRAM"/>
    <property type="match status" value="1"/>
</dbReference>
<comment type="catalytic activity">
    <reaction evidence="13">
        <text>N(6)-dimethylallyladenosine(37) in tRNA + (sulfur carrier)-SH + AH2 + 2 S-adenosyl-L-methionine = 2-methylsulfanyl-N(6)-dimethylallyladenosine(37) in tRNA + (sulfur carrier)-H + 5'-deoxyadenosine + L-methionine + A + S-adenosyl-L-homocysteine + 2 H(+)</text>
        <dbReference type="Rhea" id="RHEA:37067"/>
        <dbReference type="Rhea" id="RHEA-COMP:10375"/>
        <dbReference type="Rhea" id="RHEA-COMP:10376"/>
        <dbReference type="Rhea" id="RHEA-COMP:14737"/>
        <dbReference type="Rhea" id="RHEA-COMP:14739"/>
        <dbReference type="ChEBI" id="CHEBI:13193"/>
        <dbReference type="ChEBI" id="CHEBI:15378"/>
        <dbReference type="ChEBI" id="CHEBI:17319"/>
        <dbReference type="ChEBI" id="CHEBI:17499"/>
        <dbReference type="ChEBI" id="CHEBI:29917"/>
        <dbReference type="ChEBI" id="CHEBI:57844"/>
        <dbReference type="ChEBI" id="CHEBI:57856"/>
        <dbReference type="ChEBI" id="CHEBI:59789"/>
        <dbReference type="ChEBI" id="CHEBI:64428"/>
        <dbReference type="ChEBI" id="CHEBI:74415"/>
        <dbReference type="ChEBI" id="CHEBI:74417"/>
        <dbReference type="EC" id="2.8.4.3"/>
    </reaction>
</comment>
<dbReference type="SFLD" id="SFLDG01061">
    <property type="entry name" value="methylthiotransferase"/>
    <property type="match status" value="1"/>
</dbReference>
<dbReference type="SMART" id="SM00729">
    <property type="entry name" value="Elp3"/>
    <property type="match status" value="1"/>
</dbReference>
<dbReference type="Gene3D" id="3.80.30.20">
    <property type="entry name" value="tm_1862 like domain"/>
    <property type="match status" value="1"/>
</dbReference>
<evidence type="ECO:0000256" key="3">
    <source>
        <dbReference type="ARBA" id="ARBA00022490"/>
    </source>
</evidence>
<evidence type="ECO:0000256" key="8">
    <source>
        <dbReference type="ARBA" id="ARBA00023014"/>
    </source>
</evidence>
<dbReference type="PROSITE" id="PS51449">
    <property type="entry name" value="MTTASE_N"/>
    <property type="match status" value="1"/>
</dbReference>
<dbReference type="AlphaFoldDB" id="A0A940DMT1"/>
<evidence type="ECO:0000256" key="2">
    <source>
        <dbReference type="ARBA" id="ARBA00022485"/>
    </source>
</evidence>
<keyword evidence="5 13" id="KW-0949">S-adenosyl-L-methionine</keyword>
<name>A0A940DMT1_9BACT</name>
<dbReference type="SFLD" id="SFLDG01082">
    <property type="entry name" value="B12-binding_domain_containing"/>
    <property type="match status" value="1"/>
</dbReference>
<evidence type="ECO:0000256" key="4">
    <source>
        <dbReference type="ARBA" id="ARBA00022679"/>
    </source>
</evidence>
<dbReference type="PROSITE" id="PS01278">
    <property type="entry name" value="MTTASE_RADICAL"/>
    <property type="match status" value="1"/>
</dbReference>
<dbReference type="PANTHER" id="PTHR43020:SF2">
    <property type="entry name" value="MITOCHONDRIAL TRNA METHYLTHIOTRANSFERASE CDK5RAP1"/>
    <property type="match status" value="1"/>
</dbReference>
<evidence type="ECO:0000313" key="18">
    <source>
        <dbReference type="Proteomes" id="UP000771749"/>
    </source>
</evidence>
<reference evidence="17" key="1">
    <citation type="submission" date="2020-10" db="EMBL/GenBank/DDBJ databases">
        <authorList>
            <person name="Gilroy R."/>
        </authorList>
    </citation>
    <scope>NUCLEOTIDE SEQUENCE</scope>
    <source>
        <strain evidence="17">F1-3629</strain>
    </source>
</reference>
<comment type="cofactor">
    <cofactor evidence="13">
        <name>[4Fe-4S] cluster</name>
        <dbReference type="ChEBI" id="CHEBI:49883"/>
    </cofactor>
    <text evidence="13">Binds 2 [4Fe-4S] clusters. One cluster is coordinated with 3 cysteines and an exchangeable S-adenosyl-L-methionine.</text>
</comment>
<feature type="binding site" evidence="13">
    <location>
        <position position="160"/>
    </location>
    <ligand>
        <name>[4Fe-4S] cluster</name>
        <dbReference type="ChEBI" id="CHEBI:49883"/>
        <label>2</label>
        <note>4Fe-4S-S-AdoMet</note>
    </ligand>
</feature>
<dbReference type="InterPro" id="IPR013848">
    <property type="entry name" value="Methylthiotransferase_N"/>
</dbReference>
<dbReference type="PANTHER" id="PTHR43020">
    <property type="entry name" value="CDK5 REGULATORY SUBUNIT-ASSOCIATED PROTEIN 1"/>
    <property type="match status" value="1"/>
</dbReference>
<dbReference type="InterPro" id="IPR023404">
    <property type="entry name" value="rSAM_horseshoe"/>
</dbReference>
<dbReference type="NCBIfam" id="TIGR01574">
    <property type="entry name" value="miaB-methiolase"/>
    <property type="match status" value="1"/>
</dbReference>
<feature type="binding site" evidence="13">
    <location>
        <position position="163"/>
    </location>
    <ligand>
        <name>[4Fe-4S] cluster</name>
        <dbReference type="ChEBI" id="CHEBI:49883"/>
        <label>2</label>
        <note>4Fe-4S-S-AdoMet</note>
    </ligand>
</feature>
<comment type="subcellular location">
    <subcellularLocation>
        <location evidence="13">Cytoplasm</location>
    </subcellularLocation>
</comment>
<evidence type="ECO:0000256" key="7">
    <source>
        <dbReference type="ARBA" id="ARBA00023004"/>
    </source>
</evidence>
<feature type="binding site" evidence="13">
    <location>
        <position position="49"/>
    </location>
    <ligand>
        <name>[4Fe-4S] cluster</name>
        <dbReference type="ChEBI" id="CHEBI:49883"/>
        <label>1</label>
    </ligand>
</feature>
<dbReference type="GO" id="GO:0046872">
    <property type="term" value="F:metal ion binding"/>
    <property type="evidence" value="ECO:0007669"/>
    <property type="project" value="UniProtKB-KW"/>
</dbReference>
<dbReference type="GO" id="GO:0035597">
    <property type="term" value="F:tRNA-2-methylthio-N(6)-dimethylallyladenosine(37) synthase activity"/>
    <property type="evidence" value="ECO:0007669"/>
    <property type="project" value="UniProtKB-EC"/>
</dbReference>
<dbReference type="FunFam" id="3.40.50.12160:FF:000003">
    <property type="entry name" value="CDK5 regulatory subunit-associated protein 1"/>
    <property type="match status" value="1"/>
</dbReference>
<evidence type="ECO:0000256" key="6">
    <source>
        <dbReference type="ARBA" id="ARBA00022723"/>
    </source>
</evidence>
<evidence type="ECO:0000259" key="16">
    <source>
        <dbReference type="PROSITE" id="PS51918"/>
    </source>
</evidence>
<keyword evidence="7 13" id="KW-0408">Iron</keyword>
<evidence type="ECO:0000256" key="13">
    <source>
        <dbReference type="HAMAP-Rule" id="MF_01864"/>
    </source>
</evidence>
<comment type="subunit">
    <text evidence="13">Monomer.</text>
</comment>
<dbReference type="GO" id="GO:0005829">
    <property type="term" value="C:cytosol"/>
    <property type="evidence" value="ECO:0007669"/>
    <property type="project" value="TreeGrafter"/>
</dbReference>
<proteinExistence type="inferred from homology"/>
<dbReference type="SFLD" id="SFLDS00029">
    <property type="entry name" value="Radical_SAM"/>
    <property type="match status" value="1"/>
</dbReference>
<dbReference type="SFLD" id="SFLDF00273">
    <property type="entry name" value="(dimethylallyl)adenosine_tRNA"/>
    <property type="match status" value="1"/>
</dbReference>
<dbReference type="EMBL" id="JADIMJ010000047">
    <property type="protein sequence ID" value="MBO8453709.1"/>
    <property type="molecule type" value="Genomic_DNA"/>
</dbReference>
<dbReference type="InterPro" id="IPR005839">
    <property type="entry name" value="Methylthiotransferase"/>
</dbReference>
<evidence type="ECO:0000259" key="14">
    <source>
        <dbReference type="PROSITE" id="PS50926"/>
    </source>
</evidence>
<dbReference type="FunFam" id="3.80.30.20:FF:000001">
    <property type="entry name" value="tRNA-2-methylthio-N(6)-dimethylallyladenosine synthase 2"/>
    <property type="match status" value="1"/>
</dbReference>
<evidence type="ECO:0000259" key="15">
    <source>
        <dbReference type="PROSITE" id="PS51449"/>
    </source>
</evidence>
<keyword evidence="6 13" id="KW-0479">Metal-binding</keyword>
<dbReference type="InterPro" id="IPR007197">
    <property type="entry name" value="rSAM"/>
</dbReference>
<dbReference type="InterPro" id="IPR002792">
    <property type="entry name" value="TRAM_dom"/>
</dbReference>
<dbReference type="SUPFAM" id="SSF102114">
    <property type="entry name" value="Radical SAM enzymes"/>
    <property type="match status" value="1"/>
</dbReference>
<keyword evidence="3 13" id="KW-0963">Cytoplasm</keyword>
<evidence type="ECO:0000256" key="12">
    <source>
        <dbReference type="ARBA" id="ARBA00081141"/>
    </source>
</evidence>
<evidence type="ECO:0000256" key="5">
    <source>
        <dbReference type="ARBA" id="ARBA00022691"/>
    </source>
</evidence>
<dbReference type="PROSITE" id="PS50926">
    <property type="entry name" value="TRAM"/>
    <property type="match status" value="1"/>
</dbReference>
<dbReference type="Pfam" id="PF00919">
    <property type="entry name" value="UPF0004"/>
    <property type="match status" value="1"/>
</dbReference>
<comment type="similarity">
    <text evidence="13">Belongs to the methylthiotransferase family. MiaB subfamily.</text>
</comment>
<evidence type="ECO:0000256" key="11">
    <source>
        <dbReference type="ARBA" id="ARBA00080698"/>
    </source>
</evidence>
<feature type="binding site" evidence="13">
    <location>
        <position position="13"/>
    </location>
    <ligand>
        <name>[4Fe-4S] cluster</name>
        <dbReference type="ChEBI" id="CHEBI:49883"/>
        <label>1</label>
    </ligand>
</feature>
<gene>
    <name evidence="13 17" type="primary">miaB</name>
    <name evidence="17" type="ORF">IAC07_03165</name>
</gene>
<feature type="domain" description="Radical SAM core" evidence="16">
    <location>
        <begin position="142"/>
        <end position="377"/>
    </location>
</feature>
<sequence length="443" mass="50032">MQDKKVYIETYGCQMNVNDSEVILSILKDAGYVRTEDMGEADVILANTCSIRDNAEQRIWGRIGQFRIQKTKRDVIVGITGCMAERLKEKLLDSHTVDIVAGPDSYRSLPAMLRAVTPDNPQINVLLSHEETYSDITPLRMDRNGVSAYISIMRGCNNVCSYCVVPYTRGAERSRDPKTIIREAEDAFCRGYREVCLLGQNVDSYFWEDPDTPDDNVNFAQLLESVAKVSPDLRVRFSTSHPKDISDEVIYTMAMYDNICSHIHLPVQSGSNAMLEKMRRKYTREWYLGRVAKIRSVIPDCGITTDIIAGFCGETAQDHRDTLSLMEEVGFDSAFMFQYSERPGTLAARKFPDDVPEEVKTARLNEIIALQNRLSLESNRREIGKTHRILIEGVSKKNGNELFGRAGNNKVCVFPAEGHRTGEYVHVRVLSCTSATLISELIR</sequence>